<dbReference type="SUPFAM" id="SSF54975">
    <property type="entry name" value="Acylphosphatase/BLUF domain-like"/>
    <property type="match status" value="1"/>
</dbReference>
<evidence type="ECO:0000259" key="1">
    <source>
        <dbReference type="PROSITE" id="PS50925"/>
    </source>
</evidence>
<dbReference type="AlphaFoldDB" id="A0A4Q7TG48"/>
<dbReference type="OrthoDB" id="196105at2"/>
<dbReference type="SMART" id="SM01034">
    <property type="entry name" value="BLUF"/>
    <property type="match status" value="1"/>
</dbReference>
<feature type="domain" description="BLUF" evidence="1">
    <location>
        <begin position="8"/>
        <end position="99"/>
    </location>
</feature>
<name>A0A4Q7TG48_9MICO</name>
<dbReference type="Pfam" id="PF04940">
    <property type="entry name" value="BLUF"/>
    <property type="match status" value="1"/>
</dbReference>
<comment type="caution">
    <text evidence="2">The sequence shown here is derived from an EMBL/GenBank/DDBJ whole genome shotgun (WGS) entry which is preliminary data.</text>
</comment>
<dbReference type="PROSITE" id="PS50925">
    <property type="entry name" value="BLUF"/>
    <property type="match status" value="1"/>
</dbReference>
<accession>A0A4Q7TG48</accession>
<dbReference type="Gene3D" id="3.30.70.100">
    <property type="match status" value="1"/>
</dbReference>
<dbReference type="InterPro" id="IPR007024">
    <property type="entry name" value="BLUF_domain"/>
</dbReference>
<dbReference type="InterPro" id="IPR036046">
    <property type="entry name" value="Acylphosphatase-like_dom_sf"/>
</dbReference>
<gene>
    <name evidence="2" type="ORF">EV139_3113</name>
</gene>
<dbReference type="RefSeq" id="WP_157993061.1">
    <property type="nucleotide sequence ID" value="NZ_QYAG01000002.1"/>
</dbReference>
<evidence type="ECO:0000313" key="2">
    <source>
        <dbReference type="EMBL" id="RZT59441.1"/>
    </source>
</evidence>
<reference evidence="2 3" key="1">
    <citation type="journal article" date="2015" name="Stand. Genomic Sci.">
        <title>Genomic Encyclopedia of Bacterial and Archaeal Type Strains, Phase III: the genomes of soil and plant-associated and newly described type strains.</title>
        <authorList>
            <person name="Whitman W.B."/>
            <person name="Woyke T."/>
            <person name="Klenk H.P."/>
            <person name="Zhou Y."/>
            <person name="Lilburn T.G."/>
            <person name="Beck B.J."/>
            <person name="De Vos P."/>
            <person name="Vandamme P."/>
            <person name="Eisen J.A."/>
            <person name="Garrity G."/>
            <person name="Hugenholtz P."/>
            <person name="Kyrpides N.C."/>
        </authorList>
    </citation>
    <scope>NUCLEOTIDE SEQUENCE [LARGE SCALE GENOMIC DNA]</scope>
    <source>
        <strain evidence="2 3">RF6</strain>
    </source>
</reference>
<dbReference type="EMBL" id="SHKI01000009">
    <property type="protein sequence ID" value="RZT59441.1"/>
    <property type="molecule type" value="Genomic_DNA"/>
</dbReference>
<dbReference type="GO" id="GO:0009882">
    <property type="term" value="F:blue light photoreceptor activity"/>
    <property type="evidence" value="ECO:0007669"/>
    <property type="project" value="InterPro"/>
</dbReference>
<keyword evidence="3" id="KW-1185">Reference proteome</keyword>
<sequence length="148" mass="16713">MSSNRADLGAIVYSSDATGPVAETQLVELLERARAKNEALGITGILFFRNGRFLQYIEGPHDALRALYADIAADPRHTGLRILLETDIAERRFETWRMGYEALRETTREAPAGFRDTFSEIEHADSPENVMRALNELTIWFRARSGRA</sequence>
<evidence type="ECO:0000313" key="3">
    <source>
        <dbReference type="Proteomes" id="UP000291832"/>
    </source>
</evidence>
<organism evidence="2 3">
    <name type="scientific">Leucobacter luti</name>
    <dbReference type="NCBI Taxonomy" id="340320"/>
    <lineage>
        <taxon>Bacteria</taxon>
        <taxon>Bacillati</taxon>
        <taxon>Actinomycetota</taxon>
        <taxon>Actinomycetes</taxon>
        <taxon>Micrococcales</taxon>
        <taxon>Microbacteriaceae</taxon>
        <taxon>Leucobacter</taxon>
    </lineage>
</organism>
<dbReference type="GO" id="GO:0071949">
    <property type="term" value="F:FAD binding"/>
    <property type="evidence" value="ECO:0007669"/>
    <property type="project" value="InterPro"/>
</dbReference>
<protein>
    <submittedName>
        <fullName evidence="2">FAD-dependent sensor of blue light</fullName>
    </submittedName>
</protein>
<dbReference type="Proteomes" id="UP000291832">
    <property type="component" value="Unassembled WGS sequence"/>
</dbReference>
<proteinExistence type="predicted"/>